<evidence type="ECO:0000256" key="6">
    <source>
        <dbReference type="PROSITE-ProRule" id="PRU00433"/>
    </source>
</evidence>
<evidence type="ECO:0000256" key="5">
    <source>
        <dbReference type="ARBA" id="ARBA00023004"/>
    </source>
</evidence>
<dbReference type="GO" id="GO:0009055">
    <property type="term" value="F:electron transfer activity"/>
    <property type="evidence" value="ECO:0007669"/>
    <property type="project" value="InterPro"/>
</dbReference>
<dbReference type="Gene3D" id="1.10.760.10">
    <property type="entry name" value="Cytochrome c-like domain"/>
    <property type="match status" value="1"/>
</dbReference>
<keyword evidence="9" id="KW-1185">Reference proteome</keyword>
<evidence type="ECO:0000259" key="7">
    <source>
        <dbReference type="PROSITE" id="PS51007"/>
    </source>
</evidence>
<protein>
    <submittedName>
        <fullName evidence="8">C-type cytochrome</fullName>
    </submittedName>
</protein>
<dbReference type="PROSITE" id="PS51007">
    <property type="entry name" value="CYTC"/>
    <property type="match status" value="1"/>
</dbReference>
<organism evidence="8 9">
    <name type="scientific">Psychrobacter sanguinis</name>
    <dbReference type="NCBI Taxonomy" id="861445"/>
    <lineage>
        <taxon>Bacteria</taxon>
        <taxon>Pseudomonadati</taxon>
        <taxon>Pseudomonadota</taxon>
        <taxon>Gammaproteobacteria</taxon>
        <taxon>Moraxellales</taxon>
        <taxon>Moraxellaceae</taxon>
        <taxon>Psychrobacter</taxon>
    </lineage>
</organism>
<keyword evidence="2 6" id="KW-0349">Heme</keyword>
<evidence type="ECO:0000313" key="8">
    <source>
        <dbReference type="EMBL" id="MUG31332.1"/>
    </source>
</evidence>
<evidence type="ECO:0000256" key="2">
    <source>
        <dbReference type="ARBA" id="ARBA00022617"/>
    </source>
</evidence>
<dbReference type="Proteomes" id="UP000442109">
    <property type="component" value="Unassembled WGS sequence"/>
</dbReference>
<dbReference type="InterPro" id="IPR002327">
    <property type="entry name" value="Cyt_c_1A/1B"/>
</dbReference>
<evidence type="ECO:0000256" key="4">
    <source>
        <dbReference type="ARBA" id="ARBA00022982"/>
    </source>
</evidence>
<dbReference type="InterPro" id="IPR009056">
    <property type="entry name" value="Cyt_c-like_dom"/>
</dbReference>
<keyword evidence="4" id="KW-0249">Electron transport</keyword>
<dbReference type="InterPro" id="IPR036909">
    <property type="entry name" value="Cyt_c-like_dom_sf"/>
</dbReference>
<dbReference type="GO" id="GO:0020037">
    <property type="term" value="F:heme binding"/>
    <property type="evidence" value="ECO:0007669"/>
    <property type="project" value="InterPro"/>
</dbReference>
<dbReference type="SUPFAM" id="SSF46626">
    <property type="entry name" value="Cytochrome c"/>
    <property type="match status" value="1"/>
</dbReference>
<reference evidence="8 9" key="1">
    <citation type="journal article" date="2019" name="PLoS ONE">
        <title>Pup mortality in New Zealand sea lions (Phocarctos hookeri) at Enderby Island, Auckland Islands, 2013-18.</title>
        <authorList>
            <person name="Michael S.A."/>
            <person name="Hayman D.T.S."/>
            <person name="Gray R."/>
            <person name="Zhang J."/>
            <person name="Rogers L."/>
            <person name="Roe W.D."/>
        </authorList>
    </citation>
    <scope>NUCLEOTIDE SEQUENCE [LARGE SCALE GENOMIC DNA]</scope>
    <source>
        <strain evidence="8 9">SM868</strain>
    </source>
</reference>
<dbReference type="PRINTS" id="PR00604">
    <property type="entry name" value="CYTCHRMECIAB"/>
</dbReference>
<proteinExistence type="predicted"/>
<evidence type="ECO:0000256" key="1">
    <source>
        <dbReference type="ARBA" id="ARBA00022448"/>
    </source>
</evidence>
<evidence type="ECO:0000256" key="3">
    <source>
        <dbReference type="ARBA" id="ARBA00022723"/>
    </source>
</evidence>
<dbReference type="PANTHER" id="PTHR11961">
    <property type="entry name" value="CYTOCHROME C"/>
    <property type="match status" value="1"/>
</dbReference>
<dbReference type="EMBL" id="WFKQ01000001">
    <property type="protein sequence ID" value="MUG31332.1"/>
    <property type="molecule type" value="Genomic_DNA"/>
</dbReference>
<name>A0A844LX18_9GAMM</name>
<keyword evidence="1" id="KW-0813">Transport</keyword>
<comment type="caution">
    <text evidence="8">The sequence shown here is derived from an EMBL/GenBank/DDBJ whole genome shotgun (WGS) entry which is preliminary data.</text>
</comment>
<keyword evidence="3 6" id="KW-0479">Metal-binding</keyword>
<feature type="domain" description="Cytochrome c" evidence="7">
    <location>
        <begin position="58"/>
        <end position="158"/>
    </location>
</feature>
<keyword evidence="5 6" id="KW-0408">Iron</keyword>
<dbReference type="OrthoDB" id="9805828at2"/>
<dbReference type="RefSeq" id="WP_155586584.1">
    <property type="nucleotide sequence ID" value="NZ_WFKQ01000001.1"/>
</dbReference>
<gene>
    <name evidence="8" type="ORF">GB996_00805</name>
</gene>
<evidence type="ECO:0000313" key="9">
    <source>
        <dbReference type="Proteomes" id="UP000442109"/>
    </source>
</evidence>
<accession>A0A844LX18</accession>
<dbReference type="AlphaFoldDB" id="A0A844LX18"/>
<dbReference type="Pfam" id="PF00034">
    <property type="entry name" value="Cytochrom_C"/>
    <property type="match status" value="1"/>
</dbReference>
<sequence>MSLCVYSSAGAKRLASAFGIKKSVALLAMAGFVALGSGCTPTPPDYRPQVTAPAYQGGDAQKGEKLYEDNCTQCHTIRPGSNKKGPQLLGVYMAPSAQLKDYKYSEAMSHANWVWDAKTLDKYIADPEAVLPDTRMLSDPMPNTQDRQDIIAYLSTLGHDAPPVPEEKK</sequence>
<dbReference type="GO" id="GO:0046872">
    <property type="term" value="F:metal ion binding"/>
    <property type="evidence" value="ECO:0007669"/>
    <property type="project" value="UniProtKB-KW"/>
</dbReference>